<feature type="domain" description="HTH lysR-type" evidence="5">
    <location>
        <begin position="5"/>
        <end position="62"/>
    </location>
</feature>
<dbReference type="GO" id="GO:0005829">
    <property type="term" value="C:cytosol"/>
    <property type="evidence" value="ECO:0007669"/>
    <property type="project" value="TreeGrafter"/>
</dbReference>
<dbReference type="SUPFAM" id="SSF53850">
    <property type="entry name" value="Periplasmic binding protein-like II"/>
    <property type="match status" value="1"/>
</dbReference>
<dbReference type="AlphaFoldDB" id="A0A7Y6V9E2"/>
<comment type="caution">
    <text evidence="6">The sequence shown here is derived from an EMBL/GenBank/DDBJ whole genome shotgun (WGS) entry which is preliminary data.</text>
</comment>
<dbReference type="PROSITE" id="PS50931">
    <property type="entry name" value="HTH_LYSR"/>
    <property type="match status" value="1"/>
</dbReference>
<dbReference type="InterPro" id="IPR005119">
    <property type="entry name" value="LysR_subst-bd"/>
</dbReference>
<dbReference type="PRINTS" id="PR00039">
    <property type="entry name" value="HTHLYSR"/>
</dbReference>
<dbReference type="GO" id="GO:0003677">
    <property type="term" value="F:DNA binding"/>
    <property type="evidence" value="ECO:0007669"/>
    <property type="project" value="UniProtKB-KW"/>
</dbReference>
<protein>
    <submittedName>
        <fullName evidence="6">LysR family transcriptional regulator</fullName>
    </submittedName>
</protein>
<comment type="similarity">
    <text evidence="1">Belongs to the LysR transcriptional regulatory family.</text>
</comment>
<evidence type="ECO:0000313" key="7">
    <source>
        <dbReference type="Proteomes" id="UP000589984"/>
    </source>
</evidence>
<evidence type="ECO:0000256" key="4">
    <source>
        <dbReference type="ARBA" id="ARBA00023163"/>
    </source>
</evidence>
<reference evidence="6 7" key="1">
    <citation type="submission" date="2020-06" db="EMBL/GenBank/DDBJ databases">
        <title>Halomonas sp. QX-1 draft genome sequence.</title>
        <authorList>
            <person name="Qiu X."/>
        </authorList>
    </citation>
    <scope>NUCLEOTIDE SEQUENCE [LARGE SCALE GENOMIC DNA]</scope>
    <source>
        <strain evidence="6 7">QX-1</strain>
    </source>
</reference>
<keyword evidence="4" id="KW-0804">Transcription</keyword>
<dbReference type="SUPFAM" id="SSF46785">
    <property type="entry name" value="Winged helix' DNA-binding domain"/>
    <property type="match status" value="1"/>
</dbReference>
<dbReference type="Pfam" id="PF03466">
    <property type="entry name" value="LysR_substrate"/>
    <property type="match status" value="1"/>
</dbReference>
<evidence type="ECO:0000259" key="5">
    <source>
        <dbReference type="PROSITE" id="PS50931"/>
    </source>
</evidence>
<dbReference type="Gene3D" id="1.10.10.10">
    <property type="entry name" value="Winged helix-like DNA-binding domain superfamily/Winged helix DNA-binding domain"/>
    <property type="match status" value="1"/>
</dbReference>
<proteinExistence type="inferred from homology"/>
<gene>
    <name evidence="6" type="ORF">HUO07_15325</name>
</gene>
<dbReference type="FunFam" id="1.10.10.10:FF:000001">
    <property type="entry name" value="LysR family transcriptional regulator"/>
    <property type="match status" value="1"/>
</dbReference>
<dbReference type="PANTHER" id="PTHR30419:SF28">
    <property type="entry name" value="HTH-TYPE TRANSCRIPTIONAL REGULATOR BSDA"/>
    <property type="match status" value="1"/>
</dbReference>
<evidence type="ECO:0000313" key="6">
    <source>
        <dbReference type="EMBL" id="NVF15538.1"/>
    </source>
</evidence>
<dbReference type="InterPro" id="IPR036388">
    <property type="entry name" value="WH-like_DNA-bd_sf"/>
</dbReference>
<keyword evidence="7" id="KW-1185">Reference proteome</keyword>
<keyword evidence="2" id="KW-0805">Transcription regulation</keyword>
<evidence type="ECO:0000256" key="2">
    <source>
        <dbReference type="ARBA" id="ARBA00023015"/>
    </source>
</evidence>
<dbReference type="InterPro" id="IPR036390">
    <property type="entry name" value="WH_DNA-bd_sf"/>
</dbReference>
<keyword evidence="3" id="KW-0238">DNA-binding</keyword>
<dbReference type="InterPro" id="IPR050950">
    <property type="entry name" value="HTH-type_LysR_regulators"/>
</dbReference>
<dbReference type="PANTHER" id="PTHR30419">
    <property type="entry name" value="HTH-TYPE TRANSCRIPTIONAL REGULATOR YBHD"/>
    <property type="match status" value="1"/>
</dbReference>
<sequence>MVRNLSLRKLRYFMAVAKSGRVTQAAIDLNVSQSSITTGVKEVEEQVGVILFRRTSRGMLLTREGSRFLQRVNYAFQALEDAFNGLQDIHPTLKGTLRLAMTYTVAGYFMPPLLAQFQRRYPWVRVELNEVSRPEIEQGLTSDEFDLAIMLTSNMEHHDCLEKMTLTQSKRRLWVNGQHELLKREEITLQDIAHYPYIMLTVDEADQTALKYWKPEGITPNILFRTSSVEAVRSMVANGTGVTILSDMVYRPWSLDGKHIEHIELSNPIPPMELGLTWPRARSLSPAAKAFRDLAQGFSS</sequence>
<evidence type="ECO:0000256" key="1">
    <source>
        <dbReference type="ARBA" id="ARBA00009437"/>
    </source>
</evidence>
<dbReference type="RefSeq" id="WP_176304279.1">
    <property type="nucleotide sequence ID" value="NZ_JABWCV010000018.1"/>
</dbReference>
<dbReference type="InterPro" id="IPR000847">
    <property type="entry name" value="LysR_HTH_N"/>
</dbReference>
<dbReference type="CDD" id="cd08412">
    <property type="entry name" value="PBP2_PAO1_like"/>
    <property type="match status" value="1"/>
</dbReference>
<dbReference type="EMBL" id="JABWCV010000018">
    <property type="protein sequence ID" value="NVF15538.1"/>
    <property type="molecule type" value="Genomic_DNA"/>
</dbReference>
<dbReference type="Gene3D" id="3.40.190.10">
    <property type="entry name" value="Periplasmic binding protein-like II"/>
    <property type="match status" value="2"/>
</dbReference>
<accession>A0A7Y6V9E2</accession>
<dbReference type="Proteomes" id="UP000589984">
    <property type="component" value="Unassembled WGS sequence"/>
</dbReference>
<name>A0A7Y6V9E2_9GAMM</name>
<organism evidence="6 7">
    <name type="scientific">Vreelandella maris</name>
    <dbReference type="NCBI Taxonomy" id="2729617"/>
    <lineage>
        <taxon>Bacteria</taxon>
        <taxon>Pseudomonadati</taxon>
        <taxon>Pseudomonadota</taxon>
        <taxon>Gammaproteobacteria</taxon>
        <taxon>Oceanospirillales</taxon>
        <taxon>Halomonadaceae</taxon>
        <taxon>Vreelandella</taxon>
    </lineage>
</organism>
<dbReference type="GO" id="GO:0003700">
    <property type="term" value="F:DNA-binding transcription factor activity"/>
    <property type="evidence" value="ECO:0007669"/>
    <property type="project" value="InterPro"/>
</dbReference>
<evidence type="ECO:0000256" key="3">
    <source>
        <dbReference type="ARBA" id="ARBA00023125"/>
    </source>
</evidence>
<dbReference type="Pfam" id="PF00126">
    <property type="entry name" value="HTH_1"/>
    <property type="match status" value="1"/>
</dbReference>